<evidence type="ECO:0000313" key="1">
    <source>
        <dbReference type="EMBL" id="WBO68839.1"/>
    </source>
</evidence>
<sequence length="169" mass="18325">MTRDDALRQLGHIARERAFGGHVGSDRLIQVGLDALIAEVESPSLAMLAGLLRSEECEAPALFDQVLEELGLLFHPPADPRAAKWAMAQWIACQIADGTLDPATGTHLIWADIAYDLGYPEELQSLVSCALNLDEWEESWGGCVEELKGEAIEAAKQFLSRRPAAEAGS</sequence>
<gene>
    <name evidence="1" type="ORF">O1G22_41630</name>
</gene>
<evidence type="ECO:0000313" key="2">
    <source>
        <dbReference type="Proteomes" id="UP001212326"/>
    </source>
</evidence>
<reference evidence="1 2" key="1">
    <citation type="submission" date="2022-12" db="EMBL/GenBank/DDBJ databases">
        <authorList>
            <person name="Mo P."/>
        </authorList>
    </citation>
    <scope>NUCLEOTIDE SEQUENCE [LARGE SCALE GENOMIC DNA]</scope>
    <source>
        <strain evidence="1 2">HUAS 2-6</strain>
    </source>
</reference>
<dbReference type="EMBL" id="CP115300">
    <property type="protein sequence ID" value="WBO68839.1"/>
    <property type="molecule type" value="Genomic_DNA"/>
</dbReference>
<dbReference type="Proteomes" id="UP001212326">
    <property type="component" value="Chromosome"/>
</dbReference>
<dbReference type="RefSeq" id="WP_270086065.1">
    <property type="nucleotide sequence ID" value="NZ_CP115300.1"/>
</dbReference>
<accession>A0ABY7PGY3</accession>
<proteinExistence type="predicted"/>
<organism evidence="1 2">
    <name type="scientific">Streptomyces camelliae</name>
    <dbReference type="NCBI Taxonomy" id="3004093"/>
    <lineage>
        <taxon>Bacteria</taxon>
        <taxon>Bacillati</taxon>
        <taxon>Actinomycetota</taxon>
        <taxon>Actinomycetes</taxon>
        <taxon>Kitasatosporales</taxon>
        <taxon>Streptomycetaceae</taxon>
        <taxon>Streptomyces</taxon>
    </lineage>
</organism>
<name>A0ABY7PGY3_9ACTN</name>
<keyword evidence="2" id="KW-1185">Reference proteome</keyword>
<protein>
    <submittedName>
        <fullName evidence="1">Uncharacterized protein</fullName>
    </submittedName>
</protein>